<feature type="domain" description="Amine oxidase" evidence="2">
    <location>
        <begin position="13"/>
        <end position="292"/>
    </location>
</feature>
<evidence type="ECO:0000259" key="2">
    <source>
        <dbReference type="Pfam" id="PF01593"/>
    </source>
</evidence>
<dbReference type="Proteomes" id="UP001205843">
    <property type="component" value="Unassembled WGS sequence"/>
</dbReference>
<name>A0AAE3KA31_9GAMM</name>
<evidence type="ECO:0000256" key="1">
    <source>
        <dbReference type="SAM" id="MobiDB-lite"/>
    </source>
</evidence>
<comment type="caution">
    <text evidence="3">The sequence shown here is derived from an EMBL/GenBank/DDBJ whole genome shotgun (WGS) entry which is preliminary data.</text>
</comment>
<dbReference type="EMBL" id="JALJXV010000001">
    <property type="protein sequence ID" value="MCP1673024.1"/>
    <property type="molecule type" value="Genomic_DNA"/>
</dbReference>
<accession>A0AAE3KA31</accession>
<dbReference type="PANTHER" id="PTHR42923:SF17">
    <property type="entry name" value="AMINE OXIDASE DOMAIN-CONTAINING PROTEIN"/>
    <property type="match status" value="1"/>
</dbReference>
<dbReference type="SUPFAM" id="SSF51905">
    <property type="entry name" value="FAD/NAD(P)-binding domain"/>
    <property type="match status" value="1"/>
</dbReference>
<dbReference type="InterPro" id="IPR050464">
    <property type="entry name" value="Zeta_carotene_desat/Oxidored"/>
</dbReference>
<dbReference type="InterPro" id="IPR002937">
    <property type="entry name" value="Amino_oxidase"/>
</dbReference>
<protein>
    <submittedName>
        <fullName evidence="3">NAD/FAD-binding protein</fullName>
    </submittedName>
</protein>
<dbReference type="Gene3D" id="3.50.50.60">
    <property type="entry name" value="FAD/NAD(P)-binding domain"/>
    <property type="match status" value="1"/>
</dbReference>
<keyword evidence="4" id="KW-1185">Reference proteome</keyword>
<dbReference type="RefSeq" id="WP_253472672.1">
    <property type="nucleotide sequence ID" value="NZ_JALJXV010000001.1"/>
</dbReference>
<dbReference type="FunFam" id="1.10.405.20:FF:000001">
    <property type="entry name" value="Amine oxidase"/>
    <property type="match status" value="1"/>
</dbReference>
<dbReference type="Pfam" id="PF01593">
    <property type="entry name" value="Amino_oxidase"/>
    <property type="match status" value="1"/>
</dbReference>
<dbReference type="PANTHER" id="PTHR42923">
    <property type="entry name" value="PROTOPORPHYRINOGEN OXIDASE"/>
    <property type="match status" value="1"/>
</dbReference>
<dbReference type="Gene3D" id="3.30.70.1990">
    <property type="match status" value="1"/>
</dbReference>
<gene>
    <name evidence="3" type="ORF">J2T57_000116</name>
</gene>
<evidence type="ECO:0000313" key="3">
    <source>
        <dbReference type="EMBL" id="MCP1673024.1"/>
    </source>
</evidence>
<dbReference type="AlphaFoldDB" id="A0AAE3KA31"/>
<organism evidence="3 4">
    <name type="scientific">Natronocella acetinitrilica</name>
    <dbReference type="NCBI Taxonomy" id="414046"/>
    <lineage>
        <taxon>Bacteria</taxon>
        <taxon>Pseudomonadati</taxon>
        <taxon>Pseudomonadota</taxon>
        <taxon>Gammaproteobacteria</taxon>
        <taxon>Chromatiales</taxon>
        <taxon>Ectothiorhodospiraceae</taxon>
        <taxon>Natronocella</taxon>
    </lineage>
</organism>
<reference evidence="3" key="1">
    <citation type="submission" date="2022-03" db="EMBL/GenBank/DDBJ databases">
        <title>Genomic Encyclopedia of Type Strains, Phase III (KMG-III): the genomes of soil and plant-associated and newly described type strains.</title>
        <authorList>
            <person name="Whitman W."/>
        </authorList>
    </citation>
    <scope>NUCLEOTIDE SEQUENCE</scope>
    <source>
        <strain evidence="3">ANL 6-2</strain>
    </source>
</reference>
<dbReference type="Gene3D" id="1.10.405.20">
    <property type="match status" value="1"/>
</dbReference>
<sequence>MHESRIAVVGGGVAGLTAAWLLSKAHQVTLFEANHYVGGHTNTVDVQGPGDDSIPIDTGFIVYNERNYPHLTGMLRHLDVESRDSDMSFSFSSAQTGLEWAGDSLNTVFAQRHNLFRPAFWRMTADIVRFNRLSKRYLQETPDDELTLGDYLEYTETGPALRDHYLLPMAAAIWSCPQHDMLAFPAQRFLKFFNNHGLIDLFNRPVWRTVANGARQYVRRMLPGISGGHETDMPIKRIVRTEKGVRLYGQHGELGEFDQVVVAAHADQALEMLDRPHFWEHTLLSSFGYQPNDAWLHTDSTLMPRMPRVWSSWNYLANAGDAPPAVSYWMNRLQGLPGSRDYFVTLNPEREPAPDTVLRRFSYDHPVFNTAAMRAQRMLHQIQGRDRIWFCGSYFGYGFHEDALRSAVEVGRALGITEPWTTPPELEPEGVGESIRDPGADLQVS</sequence>
<evidence type="ECO:0000313" key="4">
    <source>
        <dbReference type="Proteomes" id="UP001205843"/>
    </source>
</evidence>
<feature type="region of interest" description="Disordered" evidence="1">
    <location>
        <begin position="418"/>
        <end position="445"/>
    </location>
</feature>
<dbReference type="InterPro" id="IPR036188">
    <property type="entry name" value="FAD/NAD-bd_sf"/>
</dbReference>
<proteinExistence type="predicted"/>
<dbReference type="GO" id="GO:0016491">
    <property type="term" value="F:oxidoreductase activity"/>
    <property type="evidence" value="ECO:0007669"/>
    <property type="project" value="InterPro"/>
</dbReference>